<comment type="caution">
    <text evidence="1">The sequence shown here is derived from an EMBL/GenBank/DDBJ whole genome shotgun (WGS) entry which is preliminary data.</text>
</comment>
<evidence type="ECO:0000313" key="3">
    <source>
        <dbReference type="Proteomes" id="UP001218218"/>
    </source>
</evidence>
<dbReference type="Proteomes" id="UP001218218">
    <property type="component" value="Unassembled WGS sequence"/>
</dbReference>
<keyword evidence="3" id="KW-1185">Reference proteome</keyword>
<dbReference type="PANTHER" id="PTHR35408">
    <property type="entry name" value="CHROMOSOME 15, WHOLE GENOME SHOTGUN SEQUENCE"/>
    <property type="match status" value="1"/>
</dbReference>
<feature type="non-terminal residue" evidence="1">
    <location>
        <position position="1"/>
    </location>
</feature>
<name>A0AAD7ED47_9AGAR</name>
<gene>
    <name evidence="2" type="ORF">DFH08DRAFT_646999</name>
    <name evidence="1" type="ORF">DFH08DRAFT_656549</name>
</gene>
<sequence length="78" mass="8506">FLIGPVAQYHENSGYYSAPKPAPNPALPHVIVELSVYKESLDEMIAPSVYSLKKAIQRYARQGGTSSISVDDDGLQLL</sequence>
<evidence type="ECO:0000313" key="1">
    <source>
        <dbReference type="EMBL" id="KAJ7311778.1"/>
    </source>
</evidence>
<dbReference type="EMBL" id="JARIHO010000074">
    <property type="protein sequence ID" value="KAJ7311778.1"/>
    <property type="molecule type" value="Genomic_DNA"/>
</dbReference>
<dbReference type="EMBL" id="JARIHO010000038">
    <property type="protein sequence ID" value="KAJ7328984.1"/>
    <property type="molecule type" value="Genomic_DNA"/>
</dbReference>
<dbReference type="PANTHER" id="PTHR35408:SF3">
    <property type="entry name" value="GLYCOSYLTRANSFERASE 2-LIKE DOMAIN-CONTAINING PROTEIN"/>
    <property type="match status" value="1"/>
</dbReference>
<reference evidence="1" key="1">
    <citation type="submission" date="2023-03" db="EMBL/GenBank/DDBJ databases">
        <title>Massive genome expansion in bonnet fungi (Mycena s.s.) driven by repeated elements and novel gene families across ecological guilds.</title>
        <authorList>
            <consortium name="Lawrence Berkeley National Laboratory"/>
            <person name="Harder C.B."/>
            <person name="Miyauchi S."/>
            <person name="Viragh M."/>
            <person name="Kuo A."/>
            <person name="Thoen E."/>
            <person name="Andreopoulos B."/>
            <person name="Lu D."/>
            <person name="Skrede I."/>
            <person name="Drula E."/>
            <person name="Henrissat B."/>
            <person name="Morin E."/>
            <person name="Kohler A."/>
            <person name="Barry K."/>
            <person name="LaButti K."/>
            <person name="Morin E."/>
            <person name="Salamov A."/>
            <person name="Lipzen A."/>
            <person name="Mereny Z."/>
            <person name="Hegedus B."/>
            <person name="Baldrian P."/>
            <person name="Stursova M."/>
            <person name="Weitz H."/>
            <person name="Taylor A."/>
            <person name="Grigoriev I.V."/>
            <person name="Nagy L.G."/>
            <person name="Martin F."/>
            <person name="Kauserud H."/>
        </authorList>
    </citation>
    <scope>NUCLEOTIDE SEQUENCE</scope>
    <source>
        <strain evidence="1">CBHHK002</strain>
    </source>
</reference>
<feature type="non-terminal residue" evidence="1">
    <location>
        <position position="78"/>
    </location>
</feature>
<organism evidence="1 3">
    <name type="scientific">Mycena albidolilacea</name>
    <dbReference type="NCBI Taxonomy" id="1033008"/>
    <lineage>
        <taxon>Eukaryota</taxon>
        <taxon>Fungi</taxon>
        <taxon>Dikarya</taxon>
        <taxon>Basidiomycota</taxon>
        <taxon>Agaricomycotina</taxon>
        <taxon>Agaricomycetes</taxon>
        <taxon>Agaricomycetidae</taxon>
        <taxon>Agaricales</taxon>
        <taxon>Marasmiineae</taxon>
        <taxon>Mycenaceae</taxon>
        <taxon>Mycena</taxon>
    </lineage>
</organism>
<proteinExistence type="predicted"/>
<dbReference type="AlphaFoldDB" id="A0AAD7ED47"/>
<evidence type="ECO:0000313" key="2">
    <source>
        <dbReference type="EMBL" id="KAJ7328984.1"/>
    </source>
</evidence>
<protein>
    <submittedName>
        <fullName evidence="1">Uncharacterized protein</fullName>
    </submittedName>
</protein>
<accession>A0AAD7ED47</accession>